<proteinExistence type="predicted"/>
<name>A0ACC2HZZ4_9PLEO</name>
<dbReference type="EMBL" id="JAPHNI010000761">
    <property type="protein sequence ID" value="KAJ8108353.1"/>
    <property type="molecule type" value="Genomic_DNA"/>
</dbReference>
<comment type="caution">
    <text evidence="1">The sequence shown here is derived from an EMBL/GenBank/DDBJ whole genome shotgun (WGS) entry which is preliminary data.</text>
</comment>
<keyword evidence="2" id="KW-1185">Reference proteome</keyword>
<evidence type="ECO:0000313" key="1">
    <source>
        <dbReference type="EMBL" id="KAJ8108353.1"/>
    </source>
</evidence>
<gene>
    <name evidence="1" type="ORF">OPT61_g8234</name>
</gene>
<evidence type="ECO:0000313" key="2">
    <source>
        <dbReference type="Proteomes" id="UP001153331"/>
    </source>
</evidence>
<dbReference type="Proteomes" id="UP001153331">
    <property type="component" value="Unassembled WGS sequence"/>
</dbReference>
<accession>A0ACC2HZZ4</accession>
<organism evidence="1 2">
    <name type="scientific">Boeremia exigua</name>
    <dbReference type="NCBI Taxonomy" id="749465"/>
    <lineage>
        <taxon>Eukaryota</taxon>
        <taxon>Fungi</taxon>
        <taxon>Dikarya</taxon>
        <taxon>Ascomycota</taxon>
        <taxon>Pezizomycotina</taxon>
        <taxon>Dothideomycetes</taxon>
        <taxon>Pleosporomycetidae</taxon>
        <taxon>Pleosporales</taxon>
        <taxon>Pleosporineae</taxon>
        <taxon>Didymellaceae</taxon>
        <taxon>Boeremia</taxon>
    </lineage>
</organism>
<reference evidence="1" key="1">
    <citation type="submission" date="2022-11" db="EMBL/GenBank/DDBJ databases">
        <title>Genome Sequence of Boeremia exigua.</title>
        <authorList>
            <person name="Buettner E."/>
        </authorList>
    </citation>
    <scope>NUCLEOTIDE SEQUENCE</scope>
    <source>
        <strain evidence="1">CU02</strain>
    </source>
</reference>
<sequence length="645" mass="74296">MEGAAPPHLVANACLRFHFGNFTRLVHTSTIAMVPPQLLGNSDEPYTYSPLPPGDSFRYLVLESGSGEEPLRCSIKISAIADADYEAMSYVWGSEIKNHRIYCEGRVVPITVNLFQLLQRLRSPTKDRYLWADSVCIDQDNLQEKGQQVANMCQIYSSARRVLIYMGPDPDGHGPKLASLMSDMYDLFRREIGKLESFELNSFPDLHLDTNNPLLSDTRWKSWEAISHQEWFTRGWVVREAGLARDGLVIWGSSEFSWTDLMYASFWISGKDVPISVVSQFIRLGLPNGIGYHANAFWDRHHHTLRIFVSREYTPYRLLQYLATGRYLNFKDRRDNIYAFLDLTTQYIDRFHFMPDYSQPKQEIFRRFAMEYLHATGDITILDYVVHNTQTIQSDAPTWVPRWEMDEPEFDHRFWGHAHAPRRTSGSYSMPRVIDDNVLKIRGLFLDWVDYLSEALRYSTTTPDVIYSLWKLVQIYNVHPECPIKYDMTTFIAALLENTRIIGDPTENQKLLDAYAAEMQNHVQGVDTQYSEAFELAHSAIRLQTAAKKFMFTRSGHIGMAPAVANMGDVCARFSGSTSLPHNCLYLLRSTKQYNHYRFVGAARTVHPMEAEYLEEESARQGVSENRASSEDGRQTAEEQDFYLV</sequence>
<protein>
    <submittedName>
        <fullName evidence="1">Uncharacterized protein</fullName>
    </submittedName>
</protein>